<accession>A0A553STN4</accession>
<evidence type="ECO:0000313" key="4">
    <source>
        <dbReference type="EMBL" id="TRZ40359.1"/>
    </source>
</evidence>
<proteinExistence type="inferred from homology"/>
<evidence type="ECO:0000256" key="2">
    <source>
        <dbReference type="ARBA" id="ARBA00022801"/>
    </source>
</evidence>
<dbReference type="CDD" id="cd01821">
    <property type="entry name" value="Rhamnogalacturan_acetylesterase_like"/>
    <property type="match status" value="1"/>
</dbReference>
<dbReference type="SUPFAM" id="SSF52266">
    <property type="entry name" value="SGNH hydrolase"/>
    <property type="match status" value="1"/>
</dbReference>
<reference evidence="5" key="1">
    <citation type="submission" date="2018-10" db="EMBL/GenBank/DDBJ databases">
        <title>FDA dAtabase for Regulatory Grade micrObial Sequences (FDA-ARGOS): Supporting development and validation of Infectious Disease Dx tests.</title>
        <authorList>
            <person name="Minogue T."/>
            <person name="Wolcott M."/>
            <person name="Wasieloski L."/>
            <person name="Aguilar W."/>
            <person name="Moore D."/>
            <person name="Tallon L."/>
            <person name="Sadzewicz L."/>
            <person name="Sengamalay N."/>
            <person name="Ott S."/>
            <person name="Godinez A."/>
            <person name="Nagaraj S."/>
            <person name="Vavikolanu K."/>
            <person name="Vyas G."/>
            <person name="Nadendla S."/>
            <person name="George J."/>
            <person name="Sichtig H."/>
        </authorList>
    </citation>
    <scope>NUCLEOTIDE SEQUENCE [LARGE SCALE GENOMIC DNA]</scope>
    <source>
        <strain evidence="5">FDAARGOS_343</strain>
    </source>
</reference>
<dbReference type="AlphaFoldDB" id="A0A553STN4"/>
<dbReference type="Proteomes" id="UP000319837">
    <property type="component" value="Unassembled WGS sequence"/>
</dbReference>
<sequence length="229" mass="25419">MEGNITIFIAGDSTAAMKIQEKRPETGWGEAFQAYLSEAVILDNRAINGKSTKSFLKEGHLRAIEKCIKRGDYLLIQFGHNDQKLEDSAKGTQPYGEYQQNLLQYVQVAQSVNAFPLLLTSVTRRNFNGTIIDEKSVGDYPKAMLEFAAENNVPVLDIHTITREFFNAAGEEKSKDYFLHIAPGQSENYPDGITDNTHFNAKGAAIVAKLIAVAMKESNLSIKDFIVLP</sequence>
<dbReference type="PANTHER" id="PTHR43695">
    <property type="entry name" value="PUTATIVE (AFU_ORTHOLOGUE AFUA_2G17250)-RELATED"/>
    <property type="match status" value="1"/>
</dbReference>
<dbReference type="Pfam" id="PF13472">
    <property type="entry name" value="Lipase_GDSL_2"/>
    <property type="match status" value="1"/>
</dbReference>
<evidence type="ECO:0000259" key="3">
    <source>
        <dbReference type="Pfam" id="PF13472"/>
    </source>
</evidence>
<dbReference type="RefSeq" id="WP_185763753.1">
    <property type="nucleotide sequence ID" value="NZ_RIBP01000001.1"/>
</dbReference>
<dbReference type="Gene3D" id="3.40.50.1110">
    <property type="entry name" value="SGNH hydrolase"/>
    <property type="match status" value="1"/>
</dbReference>
<protein>
    <submittedName>
        <fullName evidence="4">Rhamnogalacturonan acetylesterase</fullName>
    </submittedName>
</protein>
<comment type="similarity">
    <text evidence="1">Belongs to the 'GDSL' lipolytic enzyme family.</text>
</comment>
<feature type="domain" description="SGNH hydrolase-type esterase" evidence="3">
    <location>
        <begin position="11"/>
        <end position="205"/>
    </location>
</feature>
<dbReference type="InterPro" id="IPR013830">
    <property type="entry name" value="SGNH_hydro"/>
</dbReference>
<keyword evidence="2" id="KW-0378">Hydrolase</keyword>
<organism evidence="4 5">
    <name type="scientific">Niallia circulans</name>
    <name type="common">Bacillus circulans</name>
    <dbReference type="NCBI Taxonomy" id="1397"/>
    <lineage>
        <taxon>Bacteria</taxon>
        <taxon>Bacillati</taxon>
        <taxon>Bacillota</taxon>
        <taxon>Bacilli</taxon>
        <taxon>Bacillales</taxon>
        <taxon>Bacillaceae</taxon>
        <taxon>Niallia</taxon>
    </lineage>
</organism>
<dbReference type="InterPro" id="IPR037459">
    <property type="entry name" value="RhgT-like"/>
</dbReference>
<comment type="caution">
    <text evidence="4">The sequence shown here is derived from an EMBL/GenBank/DDBJ whole genome shotgun (WGS) entry which is preliminary data.</text>
</comment>
<dbReference type="EMBL" id="RIBP01000001">
    <property type="protein sequence ID" value="TRZ40359.1"/>
    <property type="molecule type" value="Genomic_DNA"/>
</dbReference>
<dbReference type="InterPro" id="IPR036514">
    <property type="entry name" value="SGNH_hydro_sf"/>
</dbReference>
<dbReference type="PANTHER" id="PTHR43695:SF1">
    <property type="entry name" value="RHAMNOGALACTURONAN ACETYLESTERASE"/>
    <property type="match status" value="1"/>
</dbReference>
<dbReference type="GO" id="GO:0016787">
    <property type="term" value="F:hydrolase activity"/>
    <property type="evidence" value="ECO:0007669"/>
    <property type="project" value="UniProtKB-KW"/>
</dbReference>
<evidence type="ECO:0000313" key="5">
    <source>
        <dbReference type="Proteomes" id="UP000319837"/>
    </source>
</evidence>
<name>A0A553STN4_NIACI</name>
<gene>
    <name evidence="4" type="ORF">CEQ21_05450</name>
</gene>
<evidence type="ECO:0000256" key="1">
    <source>
        <dbReference type="ARBA" id="ARBA00008668"/>
    </source>
</evidence>